<dbReference type="Pfam" id="PF11929">
    <property type="entry name" value="DUF3447"/>
    <property type="match status" value="1"/>
</dbReference>
<dbReference type="SUPFAM" id="SSF48403">
    <property type="entry name" value="Ankyrin repeat"/>
    <property type="match status" value="2"/>
</dbReference>
<dbReference type="VEuPathDB" id="TrichDB:TVAGG3_0772950"/>
<dbReference type="Pfam" id="PF13637">
    <property type="entry name" value="Ank_4"/>
    <property type="match status" value="1"/>
</dbReference>
<feature type="repeat" description="ANK" evidence="3">
    <location>
        <begin position="585"/>
        <end position="617"/>
    </location>
</feature>
<dbReference type="InParanoid" id="A2EK94"/>
<dbReference type="PRINTS" id="PR01415">
    <property type="entry name" value="ANKYRIN"/>
</dbReference>
<dbReference type="InterPro" id="IPR020683">
    <property type="entry name" value="DUF3447"/>
</dbReference>
<feature type="repeat" description="ANK" evidence="3">
    <location>
        <begin position="486"/>
        <end position="518"/>
    </location>
</feature>
<reference evidence="6" key="2">
    <citation type="journal article" date="2007" name="Science">
        <title>Draft genome sequence of the sexually transmitted pathogen Trichomonas vaginalis.</title>
        <authorList>
            <person name="Carlton J.M."/>
            <person name="Hirt R.P."/>
            <person name="Silva J.C."/>
            <person name="Delcher A.L."/>
            <person name="Schatz M."/>
            <person name="Zhao Q."/>
            <person name="Wortman J.R."/>
            <person name="Bidwell S.L."/>
            <person name="Alsmark U.C.M."/>
            <person name="Besteiro S."/>
            <person name="Sicheritz-Ponten T."/>
            <person name="Noel C.J."/>
            <person name="Dacks J.B."/>
            <person name="Foster P.G."/>
            <person name="Simillion C."/>
            <person name="Van de Peer Y."/>
            <person name="Miranda-Saavedra D."/>
            <person name="Barton G.J."/>
            <person name="Westrop G.D."/>
            <person name="Mueller S."/>
            <person name="Dessi D."/>
            <person name="Fiori P.L."/>
            <person name="Ren Q."/>
            <person name="Paulsen I."/>
            <person name="Zhang H."/>
            <person name="Bastida-Corcuera F.D."/>
            <person name="Simoes-Barbosa A."/>
            <person name="Brown M.T."/>
            <person name="Hayes R.D."/>
            <person name="Mukherjee M."/>
            <person name="Okumura C.Y."/>
            <person name="Schneider R."/>
            <person name="Smith A.J."/>
            <person name="Vanacova S."/>
            <person name="Villalvazo M."/>
            <person name="Haas B.J."/>
            <person name="Pertea M."/>
            <person name="Feldblyum T.V."/>
            <person name="Utterback T.R."/>
            <person name="Shu C.L."/>
            <person name="Osoegawa K."/>
            <person name="de Jong P.J."/>
            <person name="Hrdy I."/>
            <person name="Horvathova L."/>
            <person name="Zubacova Z."/>
            <person name="Dolezal P."/>
            <person name="Malik S.B."/>
            <person name="Logsdon J.M. Jr."/>
            <person name="Henze K."/>
            <person name="Gupta A."/>
            <person name="Wang C.C."/>
            <person name="Dunne R.L."/>
            <person name="Upcroft J.A."/>
            <person name="Upcroft P."/>
            <person name="White O."/>
            <person name="Salzberg S.L."/>
            <person name="Tang P."/>
            <person name="Chiu C.-H."/>
            <person name="Lee Y.-S."/>
            <person name="Embley T.M."/>
            <person name="Coombs G.H."/>
            <person name="Mottram J.C."/>
            <person name="Tachezy J."/>
            <person name="Fraser-Liggett C.M."/>
            <person name="Johnson P.J."/>
        </authorList>
    </citation>
    <scope>NUCLEOTIDE SEQUENCE [LARGE SCALE GENOMIC DNA]</scope>
    <source>
        <strain evidence="6">G3</strain>
    </source>
</reference>
<gene>
    <name evidence="6" type="ORF">TVAG_056860</name>
</gene>
<dbReference type="SMART" id="SM00248">
    <property type="entry name" value="ANK"/>
    <property type="match status" value="13"/>
</dbReference>
<name>A2EK94_TRIV3</name>
<dbReference type="STRING" id="5722.A2EK94"/>
<dbReference type="SMR" id="A2EK94"/>
<organism evidence="6 7">
    <name type="scientific">Trichomonas vaginalis (strain ATCC PRA-98 / G3)</name>
    <dbReference type="NCBI Taxonomy" id="412133"/>
    <lineage>
        <taxon>Eukaryota</taxon>
        <taxon>Metamonada</taxon>
        <taxon>Parabasalia</taxon>
        <taxon>Trichomonadida</taxon>
        <taxon>Trichomonadidae</taxon>
        <taxon>Trichomonas</taxon>
    </lineage>
</organism>
<dbReference type="VEuPathDB" id="TrichDB:TVAG_056860"/>
<evidence type="ECO:0000313" key="6">
    <source>
        <dbReference type="EMBL" id="EAY06892.1"/>
    </source>
</evidence>
<feature type="repeat" description="ANK" evidence="3">
    <location>
        <begin position="618"/>
        <end position="650"/>
    </location>
</feature>
<dbReference type="eggNOG" id="KOG4177">
    <property type="taxonomic scope" value="Eukaryota"/>
</dbReference>
<feature type="repeat" description="ANK" evidence="3">
    <location>
        <begin position="519"/>
        <end position="551"/>
    </location>
</feature>
<evidence type="ECO:0000259" key="5">
    <source>
        <dbReference type="Pfam" id="PF11929"/>
    </source>
</evidence>
<feature type="repeat" description="ANK" evidence="3">
    <location>
        <begin position="552"/>
        <end position="584"/>
    </location>
</feature>
<dbReference type="Proteomes" id="UP000001542">
    <property type="component" value="Unassembled WGS sequence"/>
</dbReference>
<feature type="transmembrane region" description="Helical" evidence="4">
    <location>
        <begin position="703"/>
        <end position="721"/>
    </location>
</feature>
<dbReference type="PANTHER" id="PTHR24198:SF165">
    <property type="entry name" value="ANKYRIN REPEAT-CONTAINING PROTEIN-RELATED"/>
    <property type="match status" value="1"/>
</dbReference>
<evidence type="ECO:0000256" key="4">
    <source>
        <dbReference type="SAM" id="Phobius"/>
    </source>
</evidence>
<dbReference type="Gene3D" id="1.25.40.20">
    <property type="entry name" value="Ankyrin repeat-containing domain"/>
    <property type="match status" value="4"/>
</dbReference>
<dbReference type="AlphaFoldDB" id="A2EK94"/>
<feature type="repeat" description="ANK" evidence="3">
    <location>
        <begin position="420"/>
        <end position="452"/>
    </location>
</feature>
<sequence length="722" mass="82686">MKRYSVDQFIAGFGDYIDAIDTIYKLKTFNKGEVLKVYNLIKQNLIEPQVYSPIKIISIICDVMLLRYRFFKSYMLIIKKIIDDYKLQNLEYCNPVVYFYLYKEFNMIFEYGCESYDNPFPGKYDFIEDLDQSNSIYNAIINDDIKLFVSIAEGPGTNLYQAKKISYNPEEFGESSKETLMEFTLLEFCCYHGAVKCFKFLRTRCISEITQKCLQFSFLSGVPDILNECLKYQRPDQKCMKYAIISHNIDFVTFLMNEFHLKINVNLCAKYKNISAFFAYINRKLDRYDVDSSFYCSLTFAISSMVRFFFKTNNIKCRFDMKKAVSIIIENNHYELIKLFASLGADFNVKDEMGKTYLHQAAESNVPEMINELCSHGVNVNARDNFRKTPIHYATINNHKESVQALISCGAKVNAKDYYYGKTPLHYAIENNNIQIIQLLISHGASVNSNDIDFNTTLHIAAERNNTKIAELLISLGVNVNAKNKDGQIPLHYASMNNCQDVGKFLISNGSYINIKDKNGKTPLHYATFYKKKEFAEMLITSKADVYSEDIDKKTPLHYAVENNIKETVQLLILHGANVNATDKNGKTPLHFATKNNSIEIVKILCAKRADVNSQDINLITPLHIAANNNCIDVINVLISYGANVNSLNIDEQTPLHLASKKGYEESIKILLSNEANPNLIDLDGISPIGYAIQSKNMNMKMLITLFGFFGYLMEIYILFIK</sequence>
<evidence type="ECO:0000256" key="2">
    <source>
        <dbReference type="ARBA" id="ARBA00023043"/>
    </source>
</evidence>
<dbReference type="PROSITE" id="PS50088">
    <property type="entry name" value="ANK_REPEAT"/>
    <property type="match status" value="10"/>
</dbReference>
<feature type="repeat" description="ANK" evidence="3">
    <location>
        <begin position="453"/>
        <end position="485"/>
    </location>
</feature>
<dbReference type="PANTHER" id="PTHR24198">
    <property type="entry name" value="ANKYRIN REPEAT AND PROTEIN KINASE DOMAIN-CONTAINING PROTEIN"/>
    <property type="match status" value="1"/>
</dbReference>
<dbReference type="InterPro" id="IPR036770">
    <property type="entry name" value="Ankyrin_rpt-contain_sf"/>
</dbReference>
<keyword evidence="4" id="KW-1133">Transmembrane helix</keyword>
<accession>A2EK94</accession>
<feature type="repeat" description="ANK" evidence="3">
    <location>
        <begin position="386"/>
        <end position="418"/>
    </location>
</feature>
<keyword evidence="2 3" id="KW-0040">ANK repeat</keyword>
<feature type="domain" description="DUF3447" evidence="5">
    <location>
        <begin position="207"/>
        <end position="280"/>
    </location>
</feature>
<feature type="repeat" description="ANK" evidence="3">
    <location>
        <begin position="353"/>
        <end position="385"/>
    </location>
</feature>
<keyword evidence="4" id="KW-0472">Membrane</keyword>
<dbReference type="RefSeq" id="XP_001319115.1">
    <property type="nucleotide sequence ID" value="XM_001319080.1"/>
</dbReference>
<dbReference type="PROSITE" id="PS50297">
    <property type="entry name" value="ANK_REP_REGION"/>
    <property type="match status" value="10"/>
</dbReference>
<proteinExistence type="predicted"/>
<protein>
    <submittedName>
        <fullName evidence="6">Ankyrin repeat protein, putative</fullName>
    </submittedName>
</protein>
<evidence type="ECO:0000256" key="1">
    <source>
        <dbReference type="ARBA" id="ARBA00022737"/>
    </source>
</evidence>
<dbReference type="EMBL" id="DS113412">
    <property type="protein sequence ID" value="EAY06892.1"/>
    <property type="molecule type" value="Genomic_DNA"/>
</dbReference>
<evidence type="ECO:0000256" key="3">
    <source>
        <dbReference type="PROSITE-ProRule" id="PRU00023"/>
    </source>
</evidence>
<keyword evidence="7" id="KW-1185">Reference proteome</keyword>
<dbReference type="OrthoDB" id="303876at2759"/>
<dbReference type="KEGG" id="tva:4764775"/>
<dbReference type="Pfam" id="PF00023">
    <property type="entry name" value="Ank"/>
    <property type="match status" value="1"/>
</dbReference>
<reference evidence="6" key="1">
    <citation type="submission" date="2006-10" db="EMBL/GenBank/DDBJ databases">
        <authorList>
            <person name="Amadeo P."/>
            <person name="Zhao Q."/>
            <person name="Wortman J."/>
            <person name="Fraser-Liggett C."/>
            <person name="Carlton J."/>
        </authorList>
    </citation>
    <scope>NUCLEOTIDE SEQUENCE</scope>
    <source>
        <strain evidence="6">G3</strain>
    </source>
</reference>
<keyword evidence="4" id="KW-0812">Transmembrane</keyword>
<feature type="repeat" description="ANK" evidence="3">
    <location>
        <begin position="651"/>
        <end position="683"/>
    </location>
</feature>
<keyword evidence="1" id="KW-0677">Repeat</keyword>
<dbReference type="Pfam" id="PF12796">
    <property type="entry name" value="Ank_2"/>
    <property type="match status" value="3"/>
</dbReference>
<evidence type="ECO:0000313" key="7">
    <source>
        <dbReference type="Proteomes" id="UP000001542"/>
    </source>
</evidence>
<dbReference type="InterPro" id="IPR002110">
    <property type="entry name" value="Ankyrin_rpt"/>
</dbReference>